<dbReference type="EMBL" id="SMBU01000006">
    <property type="protein sequence ID" value="TCV01228.1"/>
    <property type="molecule type" value="Genomic_DNA"/>
</dbReference>
<dbReference type="AlphaFoldDB" id="A0A4R3VCA5"/>
<gene>
    <name evidence="2" type="ORF">EV671_1006154</name>
</gene>
<dbReference type="Pfam" id="PF05573">
    <property type="entry name" value="NosL"/>
    <property type="match status" value="1"/>
</dbReference>
<feature type="signal peptide" evidence="1">
    <location>
        <begin position="1"/>
        <end position="24"/>
    </location>
</feature>
<accession>A0A4R3VCA5</accession>
<dbReference type="Proteomes" id="UP000295110">
    <property type="component" value="Unassembled WGS sequence"/>
</dbReference>
<dbReference type="InterPro" id="IPR008719">
    <property type="entry name" value="N2O_reductase_NosL"/>
</dbReference>
<dbReference type="Gene3D" id="3.30.70.2060">
    <property type="match status" value="1"/>
</dbReference>
<dbReference type="SUPFAM" id="SSF160387">
    <property type="entry name" value="NosL/MerB-like"/>
    <property type="match status" value="1"/>
</dbReference>
<name>A0A4R3VCA5_ROSSA</name>
<feature type="chain" id="PRO_5020983008" evidence="1">
    <location>
        <begin position="25"/>
        <end position="171"/>
    </location>
</feature>
<sequence>MLTRRHWLTSFALMPLLAACGEAAKPQIVAHDPDSGALCDLDGMQLSDYTGPKAQLYFEGDTQAHWCCDTVEMFALLLKPEQVRRISAAFVQDMAQADWNQPRGHWIAAKTGFYVVGSRRQGSMGPTIASFGTLRGAQDFAAQWGGRALEFSAVTPSMADLSGGALHDSHM</sequence>
<reference evidence="2 3" key="1">
    <citation type="submission" date="2019-03" db="EMBL/GenBank/DDBJ databases">
        <title>Genomic Encyclopedia of Type Strains, Phase IV (KMG-IV): sequencing the most valuable type-strain genomes for metagenomic binning, comparative biology and taxonomic classification.</title>
        <authorList>
            <person name="Goeker M."/>
        </authorList>
    </citation>
    <scope>NUCLEOTIDE SEQUENCE [LARGE SCALE GENOMIC DNA]</scope>
    <source>
        <strain evidence="2 3">DSM 654</strain>
    </source>
</reference>
<dbReference type="OrthoDB" id="982633at2"/>
<organism evidence="2 3">
    <name type="scientific">Roseateles saccharophilus</name>
    <name type="common">Pseudomonas saccharophila</name>
    <dbReference type="NCBI Taxonomy" id="304"/>
    <lineage>
        <taxon>Bacteria</taxon>
        <taxon>Pseudomonadati</taxon>
        <taxon>Pseudomonadota</taxon>
        <taxon>Betaproteobacteria</taxon>
        <taxon>Burkholderiales</taxon>
        <taxon>Sphaerotilaceae</taxon>
        <taxon>Roseateles</taxon>
    </lineage>
</organism>
<proteinExistence type="predicted"/>
<keyword evidence="3" id="KW-1185">Reference proteome</keyword>
<evidence type="ECO:0000256" key="1">
    <source>
        <dbReference type="SAM" id="SignalP"/>
    </source>
</evidence>
<dbReference type="Gene3D" id="3.30.70.2050">
    <property type="match status" value="1"/>
</dbReference>
<keyword evidence="1" id="KW-0732">Signal</keyword>
<dbReference type="PANTHER" id="PTHR41247:SF1">
    <property type="entry name" value="HTH-TYPE TRANSCRIPTIONAL REPRESSOR YCNK"/>
    <property type="match status" value="1"/>
</dbReference>
<evidence type="ECO:0000313" key="2">
    <source>
        <dbReference type="EMBL" id="TCV01228.1"/>
    </source>
</evidence>
<evidence type="ECO:0000313" key="3">
    <source>
        <dbReference type="Proteomes" id="UP000295110"/>
    </source>
</evidence>
<dbReference type="PANTHER" id="PTHR41247">
    <property type="entry name" value="HTH-TYPE TRANSCRIPTIONAL REPRESSOR YCNK"/>
    <property type="match status" value="1"/>
</dbReference>
<dbReference type="RefSeq" id="WP_132570675.1">
    <property type="nucleotide sequence ID" value="NZ_CBCSGL010000003.1"/>
</dbReference>
<protein>
    <submittedName>
        <fullName evidence="2">Copper chaperone NosL</fullName>
    </submittedName>
</protein>
<comment type="caution">
    <text evidence="2">The sequence shown here is derived from an EMBL/GenBank/DDBJ whole genome shotgun (WGS) entry which is preliminary data.</text>
</comment>
<dbReference type="PROSITE" id="PS51257">
    <property type="entry name" value="PROKAR_LIPOPROTEIN"/>
    <property type="match status" value="1"/>
</dbReference>